<dbReference type="Gene3D" id="2.30.110.10">
    <property type="entry name" value="Electron Transport, Fmn-binding Protein, Chain A"/>
    <property type="match status" value="1"/>
</dbReference>
<dbReference type="SMART" id="SM00903">
    <property type="entry name" value="Flavin_Reduct"/>
    <property type="match status" value="1"/>
</dbReference>
<keyword evidence="1" id="KW-0560">Oxidoreductase</keyword>
<feature type="domain" description="Flavin reductase like" evidence="2">
    <location>
        <begin position="21"/>
        <end position="168"/>
    </location>
</feature>
<gene>
    <name evidence="3" type="ORF">VASRM7_618</name>
</gene>
<dbReference type="GO" id="GO:0042602">
    <property type="term" value="F:riboflavin reductase (NADPH) activity"/>
    <property type="evidence" value="ECO:0007669"/>
    <property type="project" value="TreeGrafter"/>
</dbReference>
<dbReference type="SUPFAM" id="SSF50475">
    <property type="entry name" value="FMN-binding split barrel"/>
    <property type="match status" value="1"/>
</dbReference>
<evidence type="ECO:0000256" key="1">
    <source>
        <dbReference type="ARBA" id="ARBA00023002"/>
    </source>
</evidence>
<name>A0A097CT56_9ACTN</name>
<evidence type="ECO:0000259" key="2">
    <source>
        <dbReference type="SMART" id="SM00903"/>
    </source>
</evidence>
<reference evidence="3" key="1">
    <citation type="submission" date="2013-11" db="EMBL/GenBank/DDBJ databases">
        <title>New antitubercular compounds from marine-derived Verrucosispora sp. MS100047.</title>
        <authorList>
            <person name="Huang P."/>
            <person name="Xie F."/>
            <person name="Wang Q."/>
            <person name="Wang J."/>
            <person name="Wang Q."/>
            <person name="Abdel-Mageed W.M."/>
            <person name="Liu M."/>
            <person name="Han J."/>
            <person name="Song F."/>
            <person name="Dai H."/>
            <person name="Liu X."/>
            <person name="Zhang L."/>
        </authorList>
    </citation>
    <scope>NUCLEOTIDE SEQUENCE</scope>
    <source>
        <strain evidence="3">MS100047</strain>
    </source>
</reference>
<accession>A0A097CT56</accession>
<proteinExistence type="predicted"/>
<dbReference type="InterPro" id="IPR012349">
    <property type="entry name" value="Split_barrel_FMN-bd"/>
</dbReference>
<evidence type="ECO:0000313" key="3">
    <source>
        <dbReference type="EMBL" id="AIS85860.1"/>
    </source>
</evidence>
<organism evidence="3">
    <name type="scientific">Verrucosispora sp. MS100047</name>
    <dbReference type="NCBI Taxonomy" id="1410949"/>
    <lineage>
        <taxon>Bacteria</taxon>
        <taxon>Bacillati</taxon>
        <taxon>Actinomycetota</taxon>
        <taxon>Actinomycetes</taxon>
        <taxon>Micromonosporales</taxon>
        <taxon>Micromonosporaceae</taxon>
        <taxon>Micromonospora</taxon>
    </lineage>
</organism>
<dbReference type="PANTHER" id="PTHR30466:SF1">
    <property type="entry name" value="FMN REDUCTASE (NADH) RUTF"/>
    <property type="match status" value="1"/>
</dbReference>
<dbReference type="PANTHER" id="PTHR30466">
    <property type="entry name" value="FLAVIN REDUCTASE"/>
    <property type="match status" value="1"/>
</dbReference>
<dbReference type="GO" id="GO:0006208">
    <property type="term" value="P:pyrimidine nucleobase catabolic process"/>
    <property type="evidence" value="ECO:0007669"/>
    <property type="project" value="TreeGrafter"/>
</dbReference>
<dbReference type="InterPro" id="IPR002563">
    <property type="entry name" value="Flavin_Rdtase-like_dom"/>
</dbReference>
<protein>
    <submittedName>
        <fullName evidence="3">Flavin reductase domain-containing protein</fullName>
    </submittedName>
</protein>
<dbReference type="EMBL" id="KF826702">
    <property type="protein sequence ID" value="AIS85860.1"/>
    <property type="molecule type" value="Genomic_DNA"/>
</dbReference>
<dbReference type="GO" id="GO:0010181">
    <property type="term" value="F:FMN binding"/>
    <property type="evidence" value="ECO:0007669"/>
    <property type="project" value="InterPro"/>
</dbReference>
<dbReference type="Pfam" id="PF01613">
    <property type="entry name" value="Flavin_Reduct"/>
    <property type="match status" value="1"/>
</dbReference>
<dbReference type="InterPro" id="IPR050268">
    <property type="entry name" value="NADH-dep_flavin_reductase"/>
</dbReference>
<sequence length="193" mass="20754">MNVQPEPTAEPCDPVQLRRAFGTFATGVTVVTVGGECPHGMTANSFTSVSLDPPLVLICVDQQAIMHRSLIECGQFGVSVLAAHQEPVARHFADRRRPLGAAQFDAVDWVPGRLTGAPLIVGALAHFECELWRSYDGGDHTIFVANLLAVRREPEADGVLFVRGRFRQLDRDGIDVADGVPAWQAAVRGGVTG</sequence>
<dbReference type="AlphaFoldDB" id="A0A097CT56"/>